<evidence type="ECO:0000313" key="4">
    <source>
        <dbReference type="Proteomes" id="UP000546701"/>
    </source>
</evidence>
<dbReference type="PANTHER" id="PTHR30461">
    <property type="entry name" value="DNA-INVERTASE FROM LAMBDOID PROPHAGE"/>
    <property type="match status" value="1"/>
</dbReference>
<dbReference type="SMART" id="SM00857">
    <property type="entry name" value="Resolvase"/>
    <property type="match status" value="1"/>
</dbReference>
<comment type="caution">
    <text evidence="3">The sequence shown here is derived from an EMBL/GenBank/DDBJ whole genome shotgun (WGS) entry which is preliminary data.</text>
</comment>
<protein>
    <submittedName>
        <fullName evidence="3">DNA invertase Pin-like site-specific DNA recombinase</fullName>
    </submittedName>
</protein>
<feature type="region of interest" description="Disordered" evidence="1">
    <location>
        <begin position="138"/>
        <end position="166"/>
    </location>
</feature>
<evidence type="ECO:0000313" key="3">
    <source>
        <dbReference type="EMBL" id="MBB5730918.1"/>
    </source>
</evidence>
<dbReference type="InterPro" id="IPR050639">
    <property type="entry name" value="SSR_resolvase"/>
</dbReference>
<dbReference type="GO" id="GO:0000150">
    <property type="term" value="F:DNA strand exchange activity"/>
    <property type="evidence" value="ECO:0007669"/>
    <property type="project" value="InterPro"/>
</dbReference>
<dbReference type="RefSeq" id="WP_157174848.1">
    <property type="nucleotide sequence ID" value="NZ_BMJP01000014.1"/>
</dbReference>
<dbReference type="Gene3D" id="3.40.50.1390">
    <property type="entry name" value="Resolvase, N-terminal catalytic domain"/>
    <property type="match status" value="1"/>
</dbReference>
<keyword evidence="4" id="KW-1185">Reference proteome</keyword>
<organism evidence="3 4">
    <name type="scientific">Sphingomonas prati</name>
    <dbReference type="NCBI Taxonomy" id="1843237"/>
    <lineage>
        <taxon>Bacteria</taxon>
        <taxon>Pseudomonadati</taxon>
        <taxon>Pseudomonadota</taxon>
        <taxon>Alphaproteobacteria</taxon>
        <taxon>Sphingomonadales</taxon>
        <taxon>Sphingomonadaceae</taxon>
        <taxon>Sphingomonas</taxon>
    </lineage>
</organism>
<proteinExistence type="predicted"/>
<feature type="domain" description="Resolvase/invertase-type recombinase catalytic" evidence="2">
    <location>
        <begin position="3"/>
        <end position="157"/>
    </location>
</feature>
<feature type="compositionally biased region" description="Polar residues" evidence="1">
    <location>
        <begin position="140"/>
        <end position="152"/>
    </location>
</feature>
<dbReference type="PANTHER" id="PTHR30461:SF25">
    <property type="entry name" value="RESOLVASE-RELATED"/>
    <property type="match status" value="1"/>
</dbReference>
<dbReference type="InterPro" id="IPR006119">
    <property type="entry name" value="Resolv_N"/>
</dbReference>
<accession>A0A7W9BVJ1</accession>
<dbReference type="Proteomes" id="UP000546701">
    <property type="component" value="Unassembled WGS sequence"/>
</dbReference>
<reference evidence="3 4" key="1">
    <citation type="submission" date="2020-08" db="EMBL/GenBank/DDBJ databases">
        <title>Genomic Encyclopedia of Type Strains, Phase IV (KMG-IV): sequencing the most valuable type-strain genomes for metagenomic binning, comparative biology and taxonomic classification.</title>
        <authorList>
            <person name="Goeker M."/>
        </authorList>
    </citation>
    <scope>NUCLEOTIDE SEQUENCE [LARGE SCALE GENOMIC DNA]</scope>
    <source>
        <strain evidence="3 4">DSM 103336</strain>
    </source>
</reference>
<gene>
    <name evidence="3" type="ORF">FHS99_003425</name>
</gene>
<dbReference type="SUPFAM" id="SSF53041">
    <property type="entry name" value="Resolvase-like"/>
    <property type="match status" value="1"/>
</dbReference>
<dbReference type="EMBL" id="JACIJR010000011">
    <property type="protein sequence ID" value="MBB5730918.1"/>
    <property type="molecule type" value="Genomic_DNA"/>
</dbReference>
<dbReference type="OrthoDB" id="9800103at2"/>
<dbReference type="AlphaFoldDB" id="A0A7W9BVJ1"/>
<evidence type="ECO:0000256" key="1">
    <source>
        <dbReference type="SAM" id="MobiDB-lite"/>
    </source>
</evidence>
<dbReference type="GO" id="GO:0003677">
    <property type="term" value="F:DNA binding"/>
    <property type="evidence" value="ECO:0007669"/>
    <property type="project" value="InterPro"/>
</dbReference>
<sequence>MFVRAYLQASSAEHGYLRARGALDRFAADRGLRIAARYIEYDTETALERPELFRLLSDCESGDVLLIEEIGRLSRLRPQDWKKLRSQVYNKEVRIVARDLPTSWTLATPADYFSNPMFKVVNNLMLDVLAAVARNDASDTRNGSQSRLSNLVHSARTRGRPENKARNNRIAQMLTEGRTWREIIIQTGCSRTHIAKITRRIKQNPEQRSL</sequence>
<dbReference type="Pfam" id="PF00239">
    <property type="entry name" value="Resolvase"/>
    <property type="match status" value="1"/>
</dbReference>
<name>A0A7W9BVJ1_9SPHN</name>
<evidence type="ECO:0000259" key="2">
    <source>
        <dbReference type="SMART" id="SM00857"/>
    </source>
</evidence>
<dbReference type="InterPro" id="IPR036162">
    <property type="entry name" value="Resolvase-like_N_sf"/>
</dbReference>